<evidence type="ECO:0000313" key="5">
    <source>
        <dbReference type="Proteomes" id="UP000251670"/>
    </source>
</evidence>
<evidence type="ECO:0000313" key="4">
    <source>
        <dbReference type="Proteomes" id="UP000199426"/>
    </source>
</evidence>
<dbReference type="OrthoDB" id="713928at2"/>
<name>A0A2X2Z2K5_CHRJE</name>
<dbReference type="EMBL" id="FNEG01000001">
    <property type="protein sequence ID" value="SDI31737.1"/>
    <property type="molecule type" value="Genomic_DNA"/>
</dbReference>
<accession>A0A2X2Z2K5</accession>
<dbReference type="RefSeq" id="WP_089733794.1">
    <property type="nucleotide sequence ID" value="NZ_FNEG01000001.1"/>
</dbReference>
<feature type="transmembrane region" description="Helical" evidence="1">
    <location>
        <begin position="26"/>
        <end position="42"/>
    </location>
</feature>
<evidence type="ECO:0008006" key="6">
    <source>
        <dbReference type="Google" id="ProtNLM"/>
    </source>
</evidence>
<keyword evidence="4" id="KW-1185">Reference proteome</keyword>
<keyword evidence="1" id="KW-0812">Transmembrane</keyword>
<dbReference type="EMBL" id="UAWB01000005">
    <property type="protein sequence ID" value="SQB44770.1"/>
    <property type="molecule type" value="Genomic_DNA"/>
</dbReference>
<sequence>MAEKELNELTDQELLEKKRKSKSDKITNAVLIGLFIGVAVYSSVTHGIGFFTFFPLVFAGFLGVQWNRRNQALEKELESRNLK</sequence>
<reference evidence="3 5" key="2">
    <citation type="submission" date="2018-06" db="EMBL/GenBank/DDBJ databases">
        <authorList>
            <consortium name="Pathogen Informatics"/>
            <person name="Doyle S."/>
        </authorList>
    </citation>
    <scope>NUCLEOTIDE SEQUENCE [LARGE SCALE GENOMIC DNA]</scope>
    <source>
        <strain evidence="3 5">NCTC13492</strain>
    </source>
</reference>
<evidence type="ECO:0000313" key="2">
    <source>
        <dbReference type="EMBL" id="SDI31737.1"/>
    </source>
</evidence>
<proteinExistence type="predicted"/>
<evidence type="ECO:0000256" key="1">
    <source>
        <dbReference type="SAM" id="Phobius"/>
    </source>
</evidence>
<gene>
    <name evidence="3" type="ORF">NCTC13492_02590</name>
    <name evidence="2" type="ORF">SAMN05421542_0816</name>
</gene>
<dbReference type="AlphaFoldDB" id="A0A2X2Z2K5"/>
<keyword evidence="1" id="KW-0472">Membrane</keyword>
<dbReference type="Proteomes" id="UP000251670">
    <property type="component" value="Unassembled WGS sequence"/>
</dbReference>
<evidence type="ECO:0000313" key="3">
    <source>
        <dbReference type="EMBL" id="SQB44770.1"/>
    </source>
</evidence>
<protein>
    <recommendedName>
        <fullName evidence="6">FUSC family protein</fullName>
    </recommendedName>
</protein>
<reference evidence="2 4" key="1">
    <citation type="submission" date="2016-10" db="EMBL/GenBank/DDBJ databases">
        <authorList>
            <person name="Varghese N."/>
            <person name="Submissions S."/>
        </authorList>
    </citation>
    <scope>NUCLEOTIDE SEQUENCE [LARGE SCALE GENOMIC DNA]</scope>
    <source>
        <strain evidence="2 4">DSM 19299</strain>
    </source>
</reference>
<organism evidence="3 5">
    <name type="scientific">Chryseobacterium jejuense</name>
    <dbReference type="NCBI Taxonomy" id="445960"/>
    <lineage>
        <taxon>Bacteria</taxon>
        <taxon>Pseudomonadati</taxon>
        <taxon>Bacteroidota</taxon>
        <taxon>Flavobacteriia</taxon>
        <taxon>Flavobacteriales</taxon>
        <taxon>Weeksellaceae</taxon>
        <taxon>Chryseobacterium group</taxon>
        <taxon>Chryseobacterium</taxon>
    </lineage>
</organism>
<keyword evidence="1" id="KW-1133">Transmembrane helix</keyword>
<dbReference type="Proteomes" id="UP000199426">
    <property type="component" value="Unassembled WGS sequence"/>
</dbReference>
<feature type="transmembrane region" description="Helical" evidence="1">
    <location>
        <begin position="48"/>
        <end position="66"/>
    </location>
</feature>